<proteinExistence type="predicted"/>
<comment type="caution">
    <text evidence="1">The sequence shown here is derived from an EMBL/GenBank/DDBJ whole genome shotgun (WGS) entry which is preliminary data.</text>
</comment>
<dbReference type="Proteomes" id="UP000003344">
    <property type="component" value="Unassembled WGS sequence"/>
</dbReference>
<dbReference type="STRING" id="546266.NEIMUCOT_03958"/>
<dbReference type="eggNOG" id="ENOG5032UYC">
    <property type="taxonomic scope" value="Bacteria"/>
</dbReference>
<sequence length="133" mass="15281">MKVEVLKPVEIEVHTVKINVKLYDDVTENIPKFLLNKHGEFEIEIEVDTGKVVNWSGVESIQIFDKVCDCGTYTLFDKNGSIIIEVINDYVPNDLIPGSYGDYIDLQINMDGVVTNWPKKPDVSYFFKQDNEY</sequence>
<gene>
    <name evidence="1" type="ORF">NEIMUCOT_03958</name>
</gene>
<organism evidence="1 2">
    <name type="scientific">Neisseria mucosa (strain ATCC 25996 / DSM 4631 / NCTC 10774 / M26)</name>
    <dbReference type="NCBI Taxonomy" id="546266"/>
    <lineage>
        <taxon>Bacteria</taxon>
        <taxon>Pseudomonadati</taxon>
        <taxon>Pseudomonadota</taxon>
        <taxon>Betaproteobacteria</taxon>
        <taxon>Neisseriales</taxon>
        <taxon>Neisseriaceae</taxon>
        <taxon>Neisseria</taxon>
    </lineage>
</organism>
<evidence type="ECO:0000313" key="2">
    <source>
        <dbReference type="Proteomes" id="UP000003344"/>
    </source>
</evidence>
<protein>
    <submittedName>
        <fullName evidence="1">Uncharacterized protein</fullName>
    </submittedName>
</protein>
<name>D2ZTM2_NEIM2</name>
<evidence type="ECO:0000313" key="1">
    <source>
        <dbReference type="EMBL" id="EFC89542.1"/>
    </source>
</evidence>
<accession>D2ZTM2</accession>
<dbReference type="RefSeq" id="WP_003741256.1">
    <property type="nucleotide sequence ID" value="NZ_ACDX02000002.1"/>
</dbReference>
<dbReference type="EMBL" id="ACDX02000002">
    <property type="protein sequence ID" value="EFC89542.1"/>
    <property type="molecule type" value="Genomic_DNA"/>
</dbReference>
<dbReference type="AlphaFoldDB" id="D2ZTM2"/>
<reference evidence="1 2" key="1">
    <citation type="submission" date="2009-10" db="EMBL/GenBank/DDBJ databases">
        <authorList>
            <person name="Weinstock G."/>
            <person name="Sodergren E."/>
            <person name="Clifton S."/>
            <person name="Fulton L."/>
            <person name="Fulton B."/>
            <person name="Courtney L."/>
            <person name="Fronick C."/>
            <person name="Harrison M."/>
            <person name="Strong C."/>
            <person name="Farmer C."/>
            <person name="Delahaunty K."/>
            <person name="Markovic C."/>
            <person name="Hall O."/>
            <person name="Minx P."/>
            <person name="Tomlinson C."/>
            <person name="Mitreva M."/>
            <person name="Nelson J."/>
            <person name="Hou S."/>
            <person name="Wollam A."/>
            <person name="Pepin K.H."/>
            <person name="Johnson M."/>
            <person name="Bhonagiri V."/>
            <person name="Nash W.E."/>
            <person name="Warren W."/>
            <person name="Chinwalla A."/>
            <person name="Mardis E.R."/>
            <person name="Wilson R.K."/>
        </authorList>
    </citation>
    <scope>NUCLEOTIDE SEQUENCE [LARGE SCALE GENOMIC DNA]</scope>
    <source>
        <strain evidence="2">ATCC 25996 / DSM 4631 / NCTC 10774 / M26</strain>
    </source>
</reference>